<protein>
    <recommendedName>
        <fullName evidence="4">phosphoserine transaminase</fullName>
        <ecNumber evidence="4">2.6.1.52</ecNumber>
    </recommendedName>
</protein>
<feature type="domain" description="Aminotransferase class V" evidence="11">
    <location>
        <begin position="37"/>
        <end position="395"/>
    </location>
</feature>
<dbReference type="Gene3D" id="3.40.640.10">
    <property type="entry name" value="Type I PLP-dependent aspartate aminotransferase-like (Major domain)"/>
    <property type="match status" value="1"/>
</dbReference>
<evidence type="ECO:0000256" key="7">
    <source>
        <dbReference type="ARBA" id="ARBA00022679"/>
    </source>
</evidence>
<dbReference type="AlphaFoldDB" id="A0A6C0FFM1"/>
<comment type="cofactor">
    <cofactor evidence="1">
        <name>pyridoxal 5'-phosphate</name>
        <dbReference type="ChEBI" id="CHEBI:597326"/>
    </cofactor>
</comment>
<dbReference type="Pfam" id="PF00266">
    <property type="entry name" value="Aminotran_5"/>
    <property type="match status" value="1"/>
</dbReference>
<dbReference type="Gene3D" id="3.90.1150.10">
    <property type="entry name" value="Aspartate Aminotransferase, domain 1"/>
    <property type="match status" value="1"/>
</dbReference>
<dbReference type="InterPro" id="IPR015422">
    <property type="entry name" value="PyrdxlP-dep_Trfase_small"/>
</dbReference>
<dbReference type="GO" id="GO:0004648">
    <property type="term" value="F:O-phospho-L-serine:2-oxoglutarate aminotransferase activity"/>
    <property type="evidence" value="ECO:0007669"/>
    <property type="project" value="UniProtKB-EC"/>
</dbReference>
<comment type="pathway">
    <text evidence="2">Amino-acid biosynthesis; L-serine biosynthesis; L-serine from 3-phospho-D-glycerate: step 2/3.</text>
</comment>
<evidence type="ECO:0000256" key="6">
    <source>
        <dbReference type="ARBA" id="ARBA00022605"/>
    </source>
</evidence>
<evidence type="ECO:0000256" key="2">
    <source>
        <dbReference type="ARBA" id="ARBA00005099"/>
    </source>
</evidence>
<evidence type="ECO:0000256" key="8">
    <source>
        <dbReference type="ARBA" id="ARBA00022898"/>
    </source>
</evidence>
<evidence type="ECO:0000256" key="4">
    <source>
        <dbReference type="ARBA" id="ARBA00013030"/>
    </source>
</evidence>
<evidence type="ECO:0000256" key="1">
    <source>
        <dbReference type="ARBA" id="ARBA00001933"/>
    </source>
</evidence>
<name>A0A6C0FFM1_9ZZZZ</name>
<dbReference type="EMBL" id="MN738821">
    <property type="protein sequence ID" value="QHT37875.1"/>
    <property type="molecule type" value="Genomic_DNA"/>
</dbReference>
<keyword evidence="6" id="KW-0028">Amino-acid biosynthesis</keyword>
<dbReference type="PANTHER" id="PTHR43247:SF1">
    <property type="entry name" value="PHOSPHOSERINE AMINOTRANSFERASE"/>
    <property type="match status" value="1"/>
</dbReference>
<comment type="similarity">
    <text evidence="3">Belongs to the class-V pyridoxal-phosphate-dependent aminotransferase family. SerC subfamily.</text>
</comment>
<reference evidence="12" key="1">
    <citation type="journal article" date="2020" name="Nature">
        <title>Giant virus diversity and host interactions through global metagenomics.</title>
        <authorList>
            <person name="Schulz F."/>
            <person name="Roux S."/>
            <person name="Paez-Espino D."/>
            <person name="Jungbluth S."/>
            <person name="Walsh D.A."/>
            <person name="Denef V.J."/>
            <person name="McMahon K.D."/>
            <person name="Konstantinidis K.T."/>
            <person name="Eloe-Fadrosh E.A."/>
            <person name="Kyrpides N.C."/>
            <person name="Woyke T."/>
        </authorList>
    </citation>
    <scope>NUCLEOTIDE SEQUENCE</scope>
    <source>
        <strain evidence="12">GVMAG-S-ERX556049-19</strain>
    </source>
</reference>
<evidence type="ECO:0000256" key="9">
    <source>
        <dbReference type="ARBA" id="ARBA00023299"/>
    </source>
</evidence>
<keyword evidence="9" id="KW-0718">Serine biosynthesis</keyword>
<dbReference type="InterPro" id="IPR015421">
    <property type="entry name" value="PyrdxlP-dep_Trfase_major"/>
</dbReference>
<evidence type="ECO:0000256" key="3">
    <source>
        <dbReference type="ARBA" id="ARBA00006904"/>
    </source>
</evidence>
<keyword evidence="5" id="KW-0032">Aminotransferase</keyword>
<sequence length="418" mass="48655">MLPRLDDFQQEFKISKNERVKNYEGYSLSAFKKDKRILNFSPGPTALPKEIMKDMIEEMNNEWILGVTPLEISHRSPEFLQIKDSCEQLFKELLEIPNDFSLLWTHGGGHGQFSAVPLNLVENHDDAPNYIVTGTWSKRSFTEALKFCKPYESTENNDISEIDKINKKFLNESTKKLSKYIYICSNETINGLEFREDGLKIPSKEDTDNKIMIVDMSSDILSKKVNWKNIDVAFACAPKNFGFPGSTVTIIHNDLLKEDYQNYYKNIPSLLDWKLIKNSDSFWNTLPVFNIYITEKILQYYKNIGGLTKIQEYSKIKADLIYSILDDENTIYEPIVSKDREERSRMNIPFFIKDKEMMESFLHNAYMNNIVGLRTKTPFNNPDKPEALRISLYNPISVSDTIILCSFMKKFNEIVYLK</sequence>
<dbReference type="NCBIfam" id="NF003764">
    <property type="entry name" value="PRK05355.1"/>
    <property type="match status" value="1"/>
</dbReference>
<dbReference type="UniPathway" id="UPA00135">
    <property type="reaction ID" value="UER00197"/>
</dbReference>
<evidence type="ECO:0000313" key="12">
    <source>
        <dbReference type="EMBL" id="QHT37875.1"/>
    </source>
</evidence>
<dbReference type="EC" id="2.6.1.52" evidence="4"/>
<dbReference type="InterPro" id="IPR015424">
    <property type="entry name" value="PyrdxlP-dep_Trfase"/>
</dbReference>
<comment type="catalytic activity">
    <reaction evidence="10">
        <text>O-phospho-L-serine + 2-oxoglutarate = 3-phosphooxypyruvate + L-glutamate</text>
        <dbReference type="Rhea" id="RHEA:14329"/>
        <dbReference type="ChEBI" id="CHEBI:16810"/>
        <dbReference type="ChEBI" id="CHEBI:18110"/>
        <dbReference type="ChEBI" id="CHEBI:29985"/>
        <dbReference type="ChEBI" id="CHEBI:57524"/>
        <dbReference type="EC" id="2.6.1.52"/>
    </reaction>
</comment>
<organism evidence="12">
    <name type="scientific">viral metagenome</name>
    <dbReference type="NCBI Taxonomy" id="1070528"/>
    <lineage>
        <taxon>unclassified sequences</taxon>
        <taxon>metagenomes</taxon>
        <taxon>organismal metagenomes</taxon>
    </lineage>
</organism>
<dbReference type="GO" id="GO:0006564">
    <property type="term" value="P:L-serine biosynthetic process"/>
    <property type="evidence" value="ECO:0007669"/>
    <property type="project" value="UniProtKB-KW"/>
</dbReference>
<keyword evidence="7" id="KW-0808">Transferase</keyword>
<dbReference type="PIRSF" id="PIRSF000525">
    <property type="entry name" value="SerC"/>
    <property type="match status" value="1"/>
</dbReference>
<dbReference type="GO" id="GO:0005737">
    <property type="term" value="C:cytoplasm"/>
    <property type="evidence" value="ECO:0007669"/>
    <property type="project" value="TreeGrafter"/>
</dbReference>
<evidence type="ECO:0000259" key="11">
    <source>
        <dbReference type="Pfam" id="PF00266"/>
    </source>
</evidence>
<evidence type="ECO:0000256" key="5">
    <source>
        <dbReference type="ARBA" id="ARBA00022576"/>
    </source>
</evidence>
<proteinExistence type="inferred from homology"/>
<dbReference type="InterPro" id="IPR022278">
    <property type="entry name" value="Pser_aminoTfrase"/>
</dbReference>
<evidence type="ECO:0000256" key="10">
    <source>
        <dbReference type="ARBA" id="ARBA00049007"/>
    </source>
</evidence>
<dbReference type="InterPro" id="IPR000192">
    <property type="entry name" value="Aminotrans_V_dom"/>
</dbReference>
<dbReference type="PANTHER" id="PTHR43247">
    <property type="entry name" value="PHOSPHOSERINE AMINOTRANSFERASE"/>
    <property type="match status" value="1"/>
</dbReference>
<accession>A0A6C0FFM1</accession>
<dbReference type="HAMAP" id="MF_00160">
    <property type="entry name" value="SerC_aminotrans_5"/>
    <property type="match status" value="1"/>
</dbReference>
<dbReference type="SUPFAM" id="SSF53383">
    <property type="entry name" value="PLP-dependent transferases"/>
    <property type="match status" value="1"/>
</dbReference>
<keyword evidence="8" id="KW-0663">Pyridoxal phosphate</keyword>
<dbReference type="GO" id="GO:0030170">
    <property type="term" value="F:pyridoxal phosphate binding"/>
    <property type="evidence" value="ECO:0007669"/>
    <property type="project" value="TreeGrafter"/>
</dbReference>